<dbReference type="RefSeq" id="WP_409966671.1">
    <property type="nucleotide sequence ID" value="NZ_CP144143.1"/>
</dbReference>
<keyword evidence="7" id="KW-0547">Nucleotide-binding</keyword>
<evidence type="ECO:0000256" key="2">
    <source>
        <dbReference type="ARBA" id="ARBA00007599"/>
    </source>
</evidence>
<evidence type="ECO:0000256" key="1">
    <source>
        <dbReference type="ARBA" id="ARBA00004496"/>
    </source>
</evidence>
<keyword evidence="5" id="KW-0819">tRNA processing</keyword>
<evidence type="ECO:0000256" key="4">
    <source>
        <dbReference type="ARBA" id="ARBA00022490"/>
    </source>
</evidence>
<gene>
    <name evidence="11" type="primary">tsaE</name>
    <name evidence="11" type="ORF">PIECOFPK_01047</name>
</gene>
<evidence type="ECO:0000313" key="12">
    <source>
        <dbReference type="Proteomes" id="UP001321305"/>
    </source>
</evidence>
<dbReference type="Proteomes" id="UP001321305">
    <property type="component" value="Chromosome"/>
</dbReference>
<dbReference type="SUPFAM" id="SSF52540">
    <property type="entry name" value="P-loop containing nucleoside triphosphate hydrolases"/>
    <property type="match status" value="1"/>
</dbReference>
<keyword evidence="12" id="KW-1185">Reference proteome</keyword>
<dbReference type="Gene3D" id="3.40.50.300">
    <property type="entry name" value="P-loop containing nucleotide triphosphate hydrolases"/>
    <property type="match status" value="1"/>
</dbReference>
<evidence type="ECO:0000313" key="11">
    <source>
        <dbReference type="EMBL" id="WWC83335.1"/>
    </source>
</evidence>
<comment type="subcellular location">
    <subcellularLocation>
        <location evidence="1">Cytoplasm</location>
    </subcellularLocation>
</comment>
<keyword evidence="6" id="KW-0479">Metal-binding</keyword>
<dbReference type="EMBL" id="CP144143">
    <property type="protein sequence ID" value="WWC83335.1"/>
    <property type="molecule type" value="Genomic_DNA"/>
</dbReference>
<keyword evidence="4" id="KW-0963">Cytoplasm</keyword>
<name>A0ABZ2EIY5_9BACT</name>
<protein>
    <recommendedName>
        <fullName evidence="3">tRNA threonylcarbamoyladenosine biosynthesis protein TsaE</fullName>
    </recommendedName>
    <alternativeName>
        <fullName evidence="10">t(6)A37 threonylcarbamoyladenosine biosynthesis protein TsaE</fullName>
    </alternativeName>
</protein>
<evidence type="ECO:0000256" key="8">
    <source>
        <dbReference type="ARBA" id="ARBA00022840"/>
    </source>
</evidence>
<keyword evidence="8" id="KW-0067">ATP-binding</keyword>
<dbReference type="NCBIfam" id="TIGR00150">
    <property type="entry name" value="T6A_YjeE"/>
    <property type="match status" value="1"/>
</dbReference>
<evidence type="ECO:0000256" key="5">
    <source>
        <dbReference type="ARBA" id="ARBA00022694"/>
    </source>
</evidence>
<evidence type="ECO:0000256" key="7">
    <source>
        <dbReference type="ARBA" id="ARBA00022741"/>
    </source>
</evidence>
<evidence type="ECO:0000256" key="10">
    <source>
        <dbReference type="ARBA" id="ARBA00032441"/>
    </source>
</evidence>
<comment type="similarity">
    <text evidence="2">Belongs to the TsaE family.</text>
</comment>
<evidence type="ECO:0000256" key="6">
    <source>
        <dbReference type="ARBA" id="ARBA00022723"/>
    </source>
</evidence>
<sequence length="143" mass="16324">MSFITKEYSIQDIDSVAKWFWDQVKDHKVIALHGNMGAGKTTLVSAVCKLLGVQDAVSSPTFSIINEYMYSHNEAQDVIFHIDLYRLKDEEEAIQAGVEDCLYSGNYCFVEWPERIPDLLPPDAIHVYLHQDEGNTRTIEITQ</sequence>
<dbReference type="InterPro" id="IPR003442">
    <property type="entry name" value="T6A_TsaE"/>
</dbReference>
<keyword evidence="9" id="KW-0460">Magnesium</keyword>
<dbReference type="Pfam" id="PF02367">
    <property type="entry name" value="TsaE"/>
    <property type="match status" value="1"/>
</dbReference>
<evidence type="ECO:0000256" key="9">
    <source>
        <dbReference type="ARBA" id="ARBA00022842"/>
    </source>
</evidence>
<organism evidence="11 12">
    <name type="scientific">Mycovorax composti</name>
    <dbReference type="NCBI Taxonomy" id="2962693"/>
    <lineage>
        <taxon>Bacteria</taxon>
        <taxon>Pseudomonadati</taxon>
        <taxon>Bacteroidota</taxon>
        <taxon>Chitinophagia</taxon>
        <taxon>Chitinophagales</taxon>
        <taxon>Chitinophagaceae</taxon>
        <taxon>Mycovorax</taxon>
    </lineage>
</organism>
<dbReference type="CDD" id="cd02019">
    <property type="entry name" value="NK"/>
    <property type="match status" value="1"/>
</dbReference>
<reference evidence="12" key="1">
    <citation type="submission" date="2024-01" db="EMBL/GenBank/DDBJ databases">
        <title>Mycovorax composti gen. nov. sp. nov., a member of the family Chitinophagaceae isolated from button mushroom compost.</title>
        <authorList>
            <person name="Thai M."/>
            <person name="Bell T.L."/>
            <person name="Kertesz M.A."/>
        </authorList>
    </citation>
    <scope>NUCLEOTIDE SEQUENCE [LARGE SCALE GENOMIC DNA]</scope>
    <source>
        <strain evidence="12">C216</strain>
    </source>
</reference>
<dbReference type="PANTHER" id="PTHR33540:SF2">
    <property type="entry name" value="TRNA THREONYLCARBAMOYLADENOSINE BIOSYNTHESIS PROTEIN TSAE"/>
    <property type="match status" value="1"/>
</dbReference>
<proteinExistence type="inferred from homology"/>
<accession>A0ABZ2EIY5</accession>
<evidence type="ECO:0000256" key="3">
    <source>
        <dbReference type="ARBA" id="ARBA00019010"/>
    </source>
</evidence>
<dbReference type="InterPro" id="IPR027417">
    <property type="entry name" value="P-loop_NTPase"/>
</dbReference>
<dbReference type="PANTHER" id="PTHR33540">
    <property type="entry name" value="TRNA THREONYLCARBAMOYLADENOSINE BIOSYNTHESIS PROTEIN TSAE"/>
    <property type="match status" value="1"/>
</dbReference>